<organism evidence="1 2">
    <name type="scientific">[Clostridium] fimetarium</name>
    <dbReference type="NCBI Taxonomy" id="99656"/>
    <lineage>
        <taxon>Bacteria</taxon>
        <taxon>Bacillati</taxon>
        <taxon>Bacillota</taxon>
        <taxon>Clostridia</taxon>
        <taxon>Lachnospirales</taxon>
        <taxon>Lachnospiraceae</taxon>
    </lineage>
</organism>
<dbReference type="RefSeq" id="WP_092452387.1">
    <property type="nucleotide sequence ID" value="NZ_FOJI01000005.1"/>
</dbReference>
<dbReference type="AlphaFoldDB" id="A0A1I0PFM5"/>
<name>A0A1I0PFM5_9FIRM</name>
<evidence type="ECO:0000313" key="1">
    <source>
        <dbReference type="EMBL" id="SEW13223.1"/>
    </source>
</evidence>
<dbReference type="SUPFAM" id="SSF140453">
    <property type="entry name" value="EsxAB dimer-like"/>
    <property type="match status" value="1"/>
</dbReference>
<keyword evidence="2" id="KW-1185">Reference proteome</keyword>
<dbReference type="EMBL" id="FOJI01000005">
    <property type="protein sequence ID" value="SEW13223.1"/>
    <property type="molecule type" value="Genomic_DNA"/>
</dbReference>
<evidence type="ECO:0000313" key="2">
    <source>
        <dbReference type="Proteomes" id="UP000199701"/>
    </source>
</evidence>
<dbReference type="InterPro" id="IPR010310">
    <property type="entry name" value="T7SS_ESAT-6-like"/>
</dbReference>
<reference evidence="1 2" key="1">
    <citation type="submission" date="2016-10" db="EMBL/GenBank/DDBJ databases">
        <authorList>
            <person name="de Groot N.N."/>
        </authorList>
    </citation>
    <scope>NUCLEOTIDE SEQUENCE [LARGE SCALE GENOMIC DNA]</scope>
    <source>
        <strain evidence="1 2">DSM 9179</strain>
    </source>
</reference>
<dbReference type="Proteomes" id="UP000199701">
    <property type="component" value="Unassembled WGS sequence"/>
</dbReference>
<dbReference type="Pfam" id="PF06013">
    <property type="entry name" value="WXG100"/>
    <property type="match status" value="1"/>
</dbReference>
<dbReference type="InterPro" id="IPR036689">
    <property type="entry name" value="ESAT-6-like_sf"/>
</dbReference>
<sequence>METLKVDLTQLRQTIVVYETATDDLQTSFNELETAMNTLKNSGWKSGASTKYFSTYDTSWKNNMERQLKIINHLKSCLGVAEVEYQTLYNQVNSIGKNL</sequence>
<gene>
    <name evidence="1" type="ORF">SAMN05421659_10555</name>
</gene>
<dbReference type="Gene3D" id="1.10.287.1060">
    <property type="entry name" value="ESAT-6-like"/>
    <property type="match status" value="1"/>
</dbReference>
<dbReference type="STRING" id="99656.SAMN05421659_10555"/>
<proteinExistence type="predicted"/>
<protein>
    <submittedName>
        <fullName evidence="1">WXG100 family type VII secretion target</fullName>
    </submittedName>
</protein>
<accession>A0A1I0PFM5</accession>